<feature type="non-terminal residue" evidence="1">
    <location>
        <position position="160"/>
    </location>
</feature>
<reference evidence="1" key="1">
    <citation type="submission" date="2020-11" db="EMBL/GenBank/DDBJ databases">
        <authorList>
            <person name="Tran Van P."/>
        </authorList>
    </citation>
    <scope>NUCLEOTIDE SEQUENCE</scope>
</reference>
<sequence length="160" mass="18604">FWVGKESLKSWKQIKLKSFEYNGFDKSDNSDDSVEVIENNDTDTEISCLNEDIICTHGQLTADEKSIFQTLENSLNIVPFVRISDNKVFEVIKSQHKEMATQQKLSLPNLLAERHRLGWDDLLPTYQYFALSKKFLNSWKKFVKSKLLRSVEALTRRNVA</sequence>
<organism evidence="1">
    <name type="scientific">Oppiella nova</name>
    <dbReference type="NCBI Taxonomy" id="334625"/>
    <lineage>
        <taxon>Eukaryota</taxon>
        <taxon>Metazoa</taxon>
        <taxon>Ecdysozoa</taxon>
        <taxon>Arthropoda</taxon>
        <taxon>Chelicerata</taxon>
        <taxon>Arachnida</taxon>
        <taxon>Acari</taxon>
        <taxon>Acariformes</taxon>
        <taxon>Sarcoptiformes</taxon>
        <taxon>Oribatida</taxon>
        <taxon>Brachypylina</taxon>
        <taxon>Oppioidea</taxon>
        <taxon>Oppiidae</taxon>
        <taxon>Oppiella</taxon>
    </lineage>
</organism>
<keyword evidence="2" id="KW-1185">Reference proteome</keyword>
<accession>A0A7R9QXW1</accession>
<dbReference type="AlphaFoldDB" id="A0A7R9QXW1"/>
<evidence type="ECO:0000313" key="2">
    <source>
        <dbReference type="Proteomes" id="UP000728032"/>
    </source>
</evidence>
<proteinExistence type="predicted"/>
<protein>
    <submittedName>
        <fullName evidence="1">Uncharacterized protein</fullName>
    </submittedName>
</protein>
<dbReference type="EMBL" id="OC942848">
    <property type="protein sequence ID" value="CAD7662484.1"/>
    <property type="molecule type" value="Genomic_DNA"/>
</dbReference>
<dbReference type="EMBL" id="CAJPVJ010028023">
    <property type="protein sequence ID" value="CAG2179620.1"/>
    <property type="molecule type" value="Genomic_DNA"/>
</dbReference>
<gene>
    <name evidence="1" type="ORF">ONB1V03_LOCUS19044</name>
</gene>
<evidence type="ECO:0000313" key="1">
    <source>
        <dbReference type="EMBL" id="CAD7662484.1"/>
    </source>
</evidence>
<name>A0A7R9QXW1_9ACAR</name>
<dbReference type="Proteomes" id="UP000728032">
    <property type="component" value="Unassembled WGS sequence"/>
</dbReference>